<evidence type="ECO:0000313" key="2">
    <source>
        <dbReference type="Proteomes" id="UP001303046"/>
    </source>
</evidence>
<comment type="caution">
    <text evidence="1">The sequence shown here is derived from an EMBL/GenBank/DDBJ whole genome shotgun (WGS) entry which is preliminary data.</text>
</comment>
<reference evidence="1 2" key="1">
    <citation type="submission" date="2023-08" db="EMBL/GenBank/DDBJ databases">
        <title>A Necator americanus chromosomal reference genome.</title>
        <authorList>
            <person name="Ilik V."/>
            <person name="Petrzelkova K.J."/>
            <person name="Pardy F."/>
            <person name="Fuh T."/>
            <person name="Niatou-Singa F.S."/>
            <person name="Gouil Q."/>
            <person name="Baker L."/>
            <person name="Ritchie M.E."/>
            <person name="Jex A.R."/>
            <person name="Gazzola D."/>
            <person name="Li H."/>
            <person name="Toshio Fujiwara R."/>
            <person name="Zhan B."/>
            <person name="Aroian R.V."/>
            <person name="Pafco B."/>
            <person name="Schwarz E.M."/>
        </authorList>
    </citation>
    <scope>NUCLEOTIDE SEQUENCE [LARGE SCALE GENOMIC DNA]</scope>
    <source>
        <strain evidence="1 2">Aroian</strain>
        <tissue evidence="1">Whole animal</tissue>
    </source>
</reference>
<organism evidence="1 2">
    <name type="scientific">Necator americanus</name>
    <name type="common">Human hookworm</name>
    <dbReference type="NCBI Taxonomy" id="51031"/>
    <lineage>
        <taxon>Eukaryota</taxon>
        <taxon>Metazoa</taxon>
        <taxon>Ecdysozoa</taxon>
        <taxon>Nematoda</taxon>
        <taxon>Chromadorea</taxon>
        <taxon>Rhabditida</taxon>
        <taxon>Rhabditina</taxon>
        <taxon>Rhabditomorpha</taxon>
        <taxon>Strongyloidea</taxon>
        <taxon>Ancylostomatidae</taxon>
        <taxon>Bunostominae</taxon>
        <taxon>Necator</taxon>
    </lineage>
</organism>
<name>A0ABR1BP36_NECAM</name>
<protein>
    <submittedName>
        <fullName evidence="1">Uncharacterized protein</fullName>
    </submittedName>
</protein>
<keyword evidence="2" id="KW-1185">Reference proteome</keyword>
<accession>A0ABR1BP36</accession>
<proteinExistence type="predicted"/>
<dbReference type="Proteomes" id="UP001303046">
    <property type="component" value="Unassembled WGS sequence"/>
</dbReference>
<sequence>MFYCINGCVIMTNEKSSSKCLHINRQDYLATERRLQADRVRLRTAAEMKAMDRVGSEVELPRSIVLGEMQAIPSDPELPHKEFTVELTNAYFVVVLNLSTLEIISKQFYGYTNLGMDSTEVWNRGKEDLMALYGSSDEDKGEPGYCIVLVRSMHISHDDAMRYFVRRHGSMKLNPADAVPDWPLAVDIALRFAASHVVFVVVASSVYV</sequence>
<gene>
    <name evidence="1" type="primary">Necator_chrI.g1137</name>
    <name evidence="1" type="ORF">RB195_005013</name>
</gene>
<evidence type="ECO:0000313" key="1">
    <source>
        <dbReference type="EMBL" id="KAK6727058.1"/>
    </source>
</evidence>
<dbReference type="EMBL" id="JAVFWL010000001">
    <property type="protein sequence ID" value="KAK6727058.1"/>
    <property type="molecule type" value="Genomic_DNA"/>
</dbReference>